<dbReference type="InterPro" id="IPR005225">
    <property type="entry name" value="Small_GTP-bd"/>
</dbReference>
<feature type="compositionally biased region" description="Basic and acidic residues" evidence="3">
    <location>
        <begin position="104"/>
        <end position="122"/>
    </location>
</feature>
<dbReference type="EMBL" id="MRZV01000150">
    <property type="protein sequence ID" value="PIK57189.1"/>
    <property type="molecule type" value="Genomic_DNA"/>
</dbReference>
<dbReference type="SMART" id="SM00173">
    <property type="entry name" value="RAS"/>
    <property type="match status" value="1"/>
</dbReference>
<proteinExistence type="predicted"/>
<evidence type="ECO:0000256" key="1">
    <source>
        <dbReference type="ARBA" id="ARBA00022741"/>
    </source>
</evidence>
<dbReference type="PROSITE" id="PS51419">
    <property type="entry name" value="RAB"/>
    <property type="match status" value="1"/>
</dbReference>
<dbReference type="InterPro" id="IPR027417">
    <property type="entry name" value="P-loop_NTPase"/>
</dbReference>
<dbReference type="STRING" id="307972.A0A2G8LAA5"/>
<dbReference type="PANTHER" id="PTHR24072">
    <property type="entry name" value="RHO FAMILY GTPASE"/>
    <property type="match status" value="1"/>
</dbReference>
<dbReference type="Gene3D" id="3.40.50.300">
    <property type="entry name" value="P-loop containing nucleotide triphosphate hydrolases"/>
    <property type="match status" value="1"/>
</dbReference>
<dbReference type="SUPFAM" id="SSF52540">
    <property type="entry name" value="P-loop containing nucleoside triphosphate hydrolases"/>
    <property type="match status" value="1"/>
</dbReference>
<dbReference type="GO" id="GO:0005525">
    <property type="term" value="F:GTP binding"/>
    <property type="evidence" value="ECO:0007669"/>
    <property type="project" value="UniProtKB-KW"/>
</dbReference>
<name>A0A2G8LAA5_STIJA</name>
<dbReference type="OrthoDB" id="8830751at2759"/>
<dbReference type="SMART" id="SM00174">
    <property type="entry name" value="RHO"/>
    <property type="match status" value="1"/>
</dbReference>
<dbReference type="Pfam" id="PF00071">
    <property type="entry name" value="Ras"/>
    <property type="match status" value="1"/>
</dbReference>
<keyword evidence="1" id="KW-0547">Nucleotide-binding</keyword>
<dbReference type="GO" id="GO:0007264">
    <property type="term" value="P:small GTPase-mediated signal transduction"/>
    <property type="evidence" value="ECO:0007669"/>
    <property type="project" value="InterPro"/>
</dbReference>
<organism evidence="4 5">
    <name type="scientific">Stichopus japonicus</name>
    <name type="common">Sea cucumber</name>
    <dbReference type="NCBI Taxonomy" id="307972"/>
    <lineage>
        <taxon>Eukaryota</taxon>
        <taxon>Metazoa</taxon>
        <taxon>Echinodermata</taxon>
        <taxon>Eleutherozoa</taxon>
        <taxon>Echinozoa</taxon>
        <taxon>Holothuroidea</taxon>
        <taxon>Aspidochirotacea</taxon>
        <taxon>Aspidochirotida</taxon>
        <taxon>Stichopodidae</taxon>
        <taxon>Apostichopus</taxon>
    </lineage>
</organism>
<evidence type="ECO:0000256" key="3">
    <source>
        <dbReference type="SAM" id="MobiDB-lite"/>
    </source>
</evidence>
<dbReference type="NCBIfam" id="TIGR00231">
    <property type="entry name" value="small_GTP"/>
    <property type="match status" value="1"/>
</dbReference>
<sequence>AVGKSCLLISYVTNAFSGEYVPTVYENYTVKVNVDGKPVMLDLWDTSGQECLDRVRPLSYLNTSVLLLCFSLTSRSSYKYKEKWYPEIRHHCPNTPIILVGTKQDLRGDEKGNRKSQRKSDSESTVITHSQ</sequence>
<dbReference type="PROSITE" id="PS51420">
    <property type="entry name" value="RHO"/>
    <property type="match status" value="1"/>
</dbReference>
<accession>A0A2G8LAA5</accession>
<dbReference type="CDD" id="cd00157">
    <property type="entry name" value="Rho"/>
    <property type="match status" value="1"/>
</dbReference>
<evidence type="ECO:0000313" key="5">
    <source>
        <dbReference type="Proteomes" id="UP000230750"/>
    </source>
</evidence>
<reference evidence="4 5" key="1">
    <citation type="journal article" date="2017" name="PLoS Biol.">
        <title>The sea cucumber genome provides insights into morphological evolution and visceral regeneration.</title>
        <authorList>
            <person name="Zhang X."/>
            <person name="Sun L."/>
            <person name="Yuan J."/>
            <person name="Sun Y."/>
            <person name="Gao Y."/>
            <person name="Zhang L."/>
            <person name="Li S."/>
            <person name="Dai H."/>
            <person name="Hamel J.F."/>
            <person name="Liu C."/>
            <person name="Yu Y."/>
            <person name="Liu S."/>
            <person name="Lin W."/>
            <person name="Guo K."/>
            <person name="Jin S."/>
            <person name="Xu P."/>
            <person name="Storey K.B."/>
            <person name="Huan P."/>
            <person name="Zhang T."/>
            <person name="Zhou Y."/>
            <person name="Zhang J."/>
            <person name="Lin C."/>
            <person name="Li X."/>
            <person name="Xing L."/>
            <person name="Huo D."/>
            <person name="Sun M."/>
            <person name="Wang L."/>
            <person name="Mercier A."/>
            <person name="Li F."/>
            <person name="Yang H."/>
            <person name="Xiang J."/>
        </authorList>
    </citation>
    <scope>NUCLEOTIDE SEQUENCE [LARGE SCALE GENOMIC DNA]</scope>
    <source>
        <strain evidence="4">Shaxun</strain>
        <tissue evidence="4">Muscle</tissue>
    </source>
</reference>
<comment type="caution">
    <text evidence="4">The sequence shown here is derived from an EMBL/GenBank/DDBJ whole genome shotgun (WGS) entry which is preliminary data.</text>
</comment>
<protein>
    <submittedName>
        <fullName evidence="4">Chain A, Rac1 P29s Mutant</fullName>
    </submittedName>
</protein>
<dbReference type="AlphaFoldDB" id="A0A2G8LAA5"/>
<feature type="region of interest" description="Disordered" evidence="3">
    <location>
        <begin position="103"/>
        <end position="131"/>
    </location>
</feature>
<feature type="non-terminal residue" evidence="4">
    <location>
        <position position="1"/>
    </location>
</feature>
<dbReference type="InterPro" id="IPR001806">
    <property type="entry name" value="Small_GTPase"/>
</dbReference>
<evidence type="ECO:0000256" key="2">
    <source>
        <dbReference type="ARBA" id="ARBA00023134"/>
    </source>
</evidence>
<evidence type="ECO:0000313" key="4">
    <source>
        <dbReference type="EMBL" id="PIK57189.1"/>
    </source>
</evidence>
<dbReference type="InterPro" id="IPR003578">
    <property type="entry name" value="Small_GTPase_Rho"/>
</dbReference>
<keyword evidence="2" id="KW-0342">GTP-binding</keyword>
<dbReference type="PRINTS" id="PR00449">
    <property type="entry name" value="RASTRNSFRMNG"/>
</dbReference>
<dbReference type="PROSITE" id="PS51421">
    <property type="entry name" value="RAS"/>
    <property type="match status" value="1"/>
</dbReference>
<feature type="non-terminal residue" evidence="4">
    <location>
        <position position="131"/>
    </location>
</feature>
<gene>
    <name evidence="4" type="ORF">BSL78_05888</name>
</gene>
<dbReference type="GO" id="GO:0003924">
    <property type="term" value="F:GTPase activity"/>
    <property type="evidence" value="ECO:0007669"/>
    <property type="project" value="InterPro"/>
</dbReference>
<keyword evidence="5" id="KW-1185">Reference proteome</keyword>
<dbReference type="Proteomes" id="UP000230750">
    <property type="component" value="Unassembled WGS sequence"/>
</dbReference>
<dbReference type="SMART" id="SM00175">
    <property type="entry name" value="RAB"/>
    <property type="match status" value="1"/>
</dbReference>
<dbReference type="SMR" id="A0A2G8LAA5"/>